<dbReference type="EMBL" id="FOKC01000017">
    <property type="protein sequence ID" value="SFB48279.1"/>
    <property type="molecule type" value="Genomic_DNA"/>
</dbReference>
<evidence type="ECO:0000313" key="3">
    <source>
        <dbReference type="Proteomes" id="UP000199113"/>
    </source>
</evidence>
<proteinExistence type="predicted"/>
<sequence length="270" mass="29603">MLASLLPGLRDVRTPIAVGYLWLVLCWIWFSDELPAARPSGDGLVARVFELSALVGSAATIGAISFVAYLLGALLTLSFEGAVAQRVMPSFAVSRGVRITGYQYRELVDRLESELEERLGSLDGPIARRYGLQRGLSAGTEDDLRARLLVANQELYGEYDRLAAESTFRLNVCPALLAGAITAGIELWWGWLAIGVAGVALLVAQGVNRYALSMTVLRRAVLNGAVEHPYQAAMRSLEEQEMADQTRALEQERIAAERRERERKGGRIIN</sequence>
<dbReference type="AlphaFoldDB" id="A0A1I1BD41"/>
<evidence type="ECO:0000256" key="1">
    <source>
        <dbReference type="SAM" id="Phobius"/>
    </source>
</evidence>
<dbReference type="Proteomes" id="UP000199113">
    <property type="component" value="Unassembled WGS sequence"/>
</dbReference>
<evidence type="ECO:0000313" key="2">
    <source>
        <dbReference type="EMBL" id="SFB48279.1"/>
    </source>
</evidence>
<keyword evidence="1" id="KW-0812">Transmembrane</keyword>
<feature type="transmembrane region" description="Helical" evidence="1">
    <location>
        <begin position="51"/>
        <end position="79"/>
    </location>
</feature>
<name>A0A1I1BD41_9ACTN</name>
<reference evidence="2" key="1">
    <citation type="submission" date="2016-10" db="EMBL/GenBank/DDBJ databases">
        <authorList>
            <person name="de Groot N.N."/>
        </authorList>
    </citation>
    <scope>NUCLEOTIDE SEQUENCE [LARGE SCALE GENOMIC DNA]</scope>
    <source>
        <strain evidence="2">CGMCC 1.10697</strain>
    </source>
</reference>
<accession>A0A1I1BD41</accession>
<keyword evidence="1" id="KW-0472">Membrane</keyword>
<gene>
    <name evidence="2" type="ORF">SAMN05192575_1172</name>
</gene>
<feature type="transmembrane region" description="Helical" evidence="1">
    <location>
        <begin position="191"/>
        <end position="212"/>
    </location>
</feature>
<feature type="transmembrane region" description="Helical" evidence="1">
    <location>
        <begin position="12"/>
        <end position="31"/>
    </location>
</feature>
<protein>
    <submittedName>
        <fullName evidence="2">Uncharacterized protein</fullName>
    </submittedName>
</protein>
<organism evidence="2 3">
    <name type="scientific">Nocardioides alpinus</name>
    <dbReference type="NCBI Taxonomy" id="748909"/>
    <lineage>
        <taxon>Bacteria</taxon>
        <taxon>Bacillati</taxon>
        <taxon>Actinomycetota</taxon>
        <taxon>Actinomycetes</taxon>
        <taxon>Propionibacteriales</taxon>
        <taxon>Nocardioidaceae</taxon>
        <taxon>Nocardioides</taxon>
    </lineage>
</organism>
<keyword evidence="1" id="KW-1133">Transmembrane helix</keyword>
<feature type="transmembrane region" description="Helical" evidence="1">
    <location>
        <begin position="168"/>
        <end position="185"/>
    </location>
</feature>